<comment type="subcellular location">
    <subcellularLocation>
        <location evidence="1">Periplasm</location>
    </subcellularLocation>
</comment>
<comment type="similarity">
    <text evidence="2">Belongs to the bacterial solute-binding protein SsuA/TauA family.</text>
</comment>
<evidence type="ECO:0000256" key="3">
    <source>
        <dbReference type="ARBA" id="ARBA00022729"/>
    </source>
</evidence>
<dbReference type="GO" id="GO:0042597">
    <property type="term" value="C:periplasmic space"/>
    <property type="evidence" value="ECO:0007669"/>
    <property type="project" value="UniProtKB-SubCell"/>
</dbReference>
<keyword evidence="3" id="KW-0732">Signal</keyword>
<dbReference type="PANTHER" id="PTHR30024">
    <property type="entry name" value="ALIPHATIC SULFONATES-BINDING PROTEIN-RELATED"/>
    <property type="match status" value="1"/>
</dbReference>
<name>A0A228HLR7_9BURK</name>
<dbReference type="Gene3D" id="3.40.190.10">
    <property type="entry name" value="Periplasmic binding protein-like II"/>
    <property type="match status" value="2"/>
</dbReference>
<comment type="caution">
    <text evidence="5">The sequence shown here is derived from an EMBL/GenBank/DDBJ whole genome shotgun (WGS) entry which is preliminary data.</text>
</comment>
<dbReference type="Pfam" id="PF09084">
    <property type="entry name" value="NMT1"/>
    <property type="match status" value="1"/>
</dbReference>
<evidence type="ECO:0000256" key="1">
    <source>
        <dbReference type="ARBA" id="ARBA00004418"/>
    </source>
</evidence>
<dbReference type="AlphaFoldDB" id="A0A228HLR7"/>
<dbReference type="PANTHER" id="PTHR30024:SF47">
    <property type="entry name" value="TAURINE-BINDING PERIPLASMIC PROTEIN"/>
    <property type="match status" value="1"/>
</dbReference>
<evidence type="ECO:0000313" key="5">
    <source>
        <dbReference type="EMBL" id="OXI31028.1"/>
    </source>
</evidence>
<dbReference type="Proteomes" id="UP000214600">
    <property type="component" value="Unassembled WGS sequence"/>
</dbReference>
<organism evidence="5 6">
    <name type="scientific">Burkholderia aenigmatica</name>
    <dbReference type="NCBI Taxonomy" id="2015348"/>
    <lineage>
        <taxon>Bacteria</taxon>
        <taxon>Pseudomonadati</taxon>
        <taxon>Pseudomonadota</taxon>
        <taxon>Betaproteobacteria</taxon>
        <taxon>Burkholderiales</taxon>
        <taxon>Burkholderiaceae</taxon>
        <taxon>Burkholderia</taxon>
        <taxon>Burkholderia cepacia complex</taxon>
    </lineage>
</organism>
<feature type="domain" description="SsuA/THI5-like" evidence="4">
    <location>
        <begin position="46"/>
        <end position="226"/>
    </location>
</feature>
<proteinExistence type="inferred from homology"/>
<dbReference type="OrthoDB" id="5292144at2"/>
<accession>A0A228HLR7</accession>
<gene>
    <name evidence="5" type="ORF">CFB84_42875</name>
</gene>
<dbReference type="EMBL" id="NKFA01000047">
    <property type="protein sequence ID" value="OXI31028.1"/>
    <property type="molecule type" value="Genomic_DNA"/>
</dbReference>
<protein>
    <submittedName>
        <fullName evidence="5">ABC transporter substrate-binding protein</fullName>
    </submittedName>
</protein>
<reference evidence="6" key="1">
    <citation type="submission" date="2017-06" db="EMBL/GenBank/DDBJ databases">
        <authorList>
            <person name="LiPuma J."/>
            <person name="Spilker T."/>
        </authorList>
    </citation>
    <scope>NUCLEOTIDE SEQUENCE [LARGE SCALE GENOMIC DNA]</scope>
    <source>
        <strain evidence="6">AU17325</strain>
    </source>
</reference>
<evidence type="ECO:0000313" key="6">
    <source>
        <dbReference type="Proteomes" id="UP000214600"/>
    </source>
</evidence>
<evidence type="ECO:0000259" key="4">
    <source>
        <dbReference type="Pfam" id="PF09084"/>
    </source>
</evidence>
<dbReference type="SUPFAM" id="SSF53850">
    <property type="entry name" value="Periplasmic binding protein-like II"/>
    <property type="match status" value="1"/>
</dbReference>
<sequence>MAGGVLLGGTWMSEVNAAGSLTLKATHGTGLCNCPFFLVKERNLAQGVSLDFVTTPTNADIAALFGAGAVDVSVVPYTNFMTLYDAGAPIKVVAGSGVQGCVIVAQPGITSAAQLRGKTIGTFQADTLEMLPYDYLKKAGMSFADVKVRYFGTSPELAQAFISGNVDAMCHIEPYATQALKSRPGSVMLSNGVDVYGANYSDCVLAVRETLLHENRNAVKALIKAMMVAQHQEELDRASAVKDTVGKYFKTSYEATLDAAGKQPAMIDQRQNEGFILGRAQNLKDLRYIKKLPGKDMFDWEPLAEVIKENSDLYSQLQRKSA</sequence>
<dbReference type="InterPro" id="IPR015168">
    <property type="entry name" value="SsuA/THI5"/>
</dbReference>
<reference evidence="5 6" key="2">
    <citation type="submission" date="2017-08" db="EMBL/GenBank/DDBJ databases">
        <title>WGS of novel Burkholderia cepaca complex species.</title>
        <authorList>
            <person name="Lipuma J."/>
            <person name="Spilker T."/>
        </authorList>
    </citation>
    <scope>NUCLEOTIDE SEQUENCE [LARGE SCALE GENOMIC DNA]</scope>
    <source>
        <strain evidence="5 6">AU17325</strain>
    </source>
</reference>
<evidence type="ECO:0000256" key="2">
    <source>
        <dbReference type="ARBA" id="ARBA00010742"/>
    </source>
</evidence>